<keyword evidence="3" id="KW-1185">Reference proteome</keyword>
<accession>A0A158FMP4</accession>
<organism evidence="2 3">
    <name type="scientific">Caballeronia telluris</name>
    <dbReference type="NCBI Taxonomy" id="326475"/>
    <lineage>
        <taxon>Bacteria</taxon>
        <taxon>Pseudomonadati</taxon>
        <taxon>Pseudomonadota</taxon>
        <taxon>Betaproteobacteria</taxon>
        <taxon>Burkholderiales</taxon>
        <taxon>Burkholderiaceae</taxon>
        <taxon>Caballeronia</taxon>
    </lineage>
</organism>
<gene>
    <name evidence="2" type="ORF">AWB66_01072</name>
</gene>
<proteinExistence type="predicted"/>
<evidence type="ECO:0000313" key="2">
    <source>
        <dbReference type="EMBL" id="SAL20901.1"/>
    </source>
</evidence>
<comment type="caution">
    <text evidence="2">The sequence shown here is derived from an EMBL/GenBank/DDBJ whole genome shotgun (WGS) entry which is preliminary data.</text>
</comment>
<evidence type="ECO:0000256" key="1">
    <source>
        <dbReference type="SAM" id="MobiDB-lite"/>
    </source>
</evidence>
<sequence>MDRQLLFAHGVHALQVARETLEISEPVALADGFEHFDRRDRIELAVGVAIVREAQVDPSGEASSRDARPSVQKRPSGSAGALPSRCSASVPAAFLEERDEIGYVFALNTRKPVSTARAMPSSVMSTIFAWPPMVSSA</sequence>
<evidence type="ECO:0000313" key="3">
    <source>
        <dbReference type="Proteomes" id="UP000054717"/>
    </source>
</evidence>
<dbReference type="AlphaFoldDB" id="A0A158FMP4"/>
<dbReference type="EMBL" id="FCNZ02000003">
    <property type="protein sequence ID" value="SAL20901.1"/>
    <property type="molecule type" value="Genomic_DNA"/>
</dbReference>
<protein>
    <submittedName>
        <fullName evidence="2">Uncharacterized protein</fullName>
    </submittedName>
</protein>
<name>A0A158FMP4_9BURK</name>
<dbReference type="Proteomes" id="UP000054717">
    <property type="component" value="Unassembled WGS sequence"/>
</dbReference>
<dbReference type="STRING" id="326475.AWB66_01072"/>
<feature type="region of interest" description="Disordered" evidence="1">
    <location>
        <begin position="57"/>
        <end position="85"/>
    </location>
</feature>
<reference evidence="2" key="1">
    <citation type="submission" date="2016-01" db="EMBL/GenBank/DDBJ databases">
        <authorList>
            <person name="Peeters Charlotte."/>
        </authorList>
    </citation>
    <scope>NUCLEOTIDE SEQUENCE</scope>
    <source>
        <strain evidence="2">LMG 22936</strain>
    </source>
</reference>